<keyword evidence="2" id="KW-1185">Reference proteome</keyword>
<dbReference type="Proteomes" id="UP001163624">
    <property type="component" value="Chromosome"/>
</dbReference>
<keyword evidence="1" id="KW-0489">Methyltransferase</keyword>
<dbReference type="GO" id="GO:0008168">
    <property type="term" value="F:methyltransferase activity"/>
    <property type="evidence" value="ECO:0007669"/>
    <property type="project" value="UniProtKB-KW"/>
</dbReference>
<name>A0ABY6ZZF0_9PSED</name>
<dbReference type="RefSeq" id="WP_254470239.1">
    <property type="nucleotide sequence ID" value="NZ_CP113432.1"/>
</dbReference>
<proteinExistence type="predicted"/>
<keyword evidence="1" id="KW-0808">Transferase</keyword>
<dbReference type="InterPro" id="IPR029063">
    <property type="entry name" value="SAM-dependent_MTases_sf"/>
</dbReference>
<protein>
    <submittedName>
        <fullName evidence="1">Class I SAM-dependent methyltransferase</fullName>
        <ecNumber evidence="1">2.1.1.-</ecNumber>
    </submittedName>
</protein>
<evidence type="ECO:0000313" key="1">
    <source>
        <dbReference type="EMBL" id="WAI50256.1"/>
    </source>
</evidence>
<dbReference type="EMBL" id="CP113432">
    <property type="protein sequence ID" value="WAI50256.1"/>
    <property type="molecule type" value="Genomic_DNA"/>
</dbReference>
<evidence type="ECO:0000313" key="2">
    <source>
        <dbReference type="Proteomes" id="UP001163624"/>
    </source>
</evidence>
<dbReference type="EC" id="2.1.1.-" evidence="1"/>
<dbReference type="Pfam" id="PF13578">
    <property type="entry name" value="Methyltransf_24"/>
    <property type="match status" value="1"/>
</dbReference>
<dbReference type="GO" id="GO:0032259">
    <property type="term" value="P:methylation"/>
    <property type="evidence" value="ECO:0007669"/>
    <property type="project" value="UniProtKB-KW"/>
</dbReference>
<dbReference type="Gene3D" id="3.40.50.150">
    <property type="entry name" value="Vaccinia Virus protein VP39"/>
    <property type="match status" value="1"/>
</dbReference>
<sequence>MLVWDDHRFTIRSHVFQTIRGLSDLFFLKEADGYILGKPRRYIDKYVEHLATQRQRNIFELGIFRGGSTVFLNEFFQPAHLVAIDFMEKPAAQLDRYIAEHGAGRVKAFYGVNQADSGRLNAICDAEFAGEPLDLVVDDASHFLSETRISFNTLFPRLKAGGSYVIEDWAWAHQAVEVEGLKKPFAGKESLANLVIEILLASVSHPQLIDEVVVNDGFIIVRKGEAATPESFDIGQMGYLLARQVGGGDYFARFQ</sequence>
<reference evidence="1" key="1">
    <citation type="submission" date="2022-11" db="EMBL/GenBank/DDBJ databases">
        <title>Pseudomonas triclosanedens sp. nov., a triclosan degrader isolated from activated sludge.</title>
        <authorList>
            <person name="Yin Y."/>
            <person name="Lu Z."/>
        </authorList>
    </citation>
    <scope>NUCLEOTIDE SEQUENCE</scope>
    <source>
        <strain evidence="1">ZM23</strain>
    </source>
</reference>
<dbReference type="SUPFAM" id="SSF53335">
    <property type="entry name" value="S-adenosyl-L-methionine-dependent methyltransferases"/>
    <property type="match status" value="1"/>
</dbReference>
<gene>
    <name evidence="1" type="ORF">OU419_03000</name>
</gene>
<organism evidence="1 2">
    <name type="scientific">Pseudomonas triclosanedens</name>
    <dbReference type="NCBI Taxonomy" id="2961893"/>
    <lineage>
        <taxon>Bacteria</taxon>
        <taxon>Pseudomonadati</taxon>
        <taxon>Pseudomonadota</taxon>
        <taxon>Gammaproteobacteria</taxon>
        <taxon>Pseudomonadales</taxon>
        <taxon>Pseudomonadaceae</taxon>
        <taxon>Pseudomonas</taxon>
    </lineage>
</organism>
<accession>A0ABY6ZZF0</accession>